<protein>
    <submittedName>
        <fullName evidence="2">Uncharacterized protein</fullName>
    </submittedName>
</protein>
<proteinExistence type="predicted"/>
<dbReference type="RefSeq" id="XP_070905069.1">
    <property type="nucleotide sequence ID" value="XM_071049854.1"/>
</dbReference>
<keyword evidence="3" id="KW-1185">Reference proteome</keyword>
<evidence type="ECO:0000256" key="1">
    <source>
        <dbReference type="SAM" id="MobiDB-lite"/>
    </source>
</evidence>
<gene>
    <name evidence="2" type="ORF">BJX68DRAFT_83809</name>
</gene>
<reference evidence="2 3" key="1">
    <citation type="submission" date="2024-07" db="EMBL/GenBank/DDBJ databases">
        <title>Section-level genome sequencing and comparative genomics of Aspergillus sections Usti and Cavernicolus.</title>
        <authorList>
            <consortium name="Lawrence Berkeley National Laboratory"/>
            <person name="Nybo J.L."/>
            <person name="Vesth T.C."/>
            <person name="Theobald S."/>
            <person name="Frisvad J.C."/>
            <person name="Larsen T.O."/>
            <person name="Kjaerboelling I."/>
            <person name="Rothschild-Mancinelli K."/>
            <person name="Lyhne E.K."/>
            <person name="Kogle M.E."/>
            <person name="Barry K."/>
            <person name="Clum A."/>
            <person name="Na H."/>
            <person name="Ledsgaard L."/>
            <person name="Lin J."/>
            <person name="Lipzen A."/>
            <person name="Kuo A."/>
            <person name="Riley R."/>
            <person name="Mondo S."/>
            <person name="LaButti K."/>
            <person name="Haridas S."/>
            <person name="Pangalinan J."/>
            <person name="Salamov A.A."/>
            <person name="Simmons B.A."/>
            <person name="Magnuson J.K."/>
            <person name="Chen J."/>
            <person name="Drula E."/>
            <person name="Henrissat B."/>
            <person name="Wiebenga A."/>
            <person name="Lubbers R.J."/>
            <person name="Gomes A.C."/>
            <person name="Macurrencykelacurrency M.R."/>
            <person name="Stajich J."/>
            <person name="Grigoriev I.V."/>
            <person name="Mortensen U.H."/>
            <person name="De vries R.P."/>
            <person name="Baker S.E."/>
            <person name="Andersen M.R."/>
        </authorList>
    </citation>
    <scope>NUCLEOTIDE SEQUENCE [LARGE SCALE GENOMIC DNA]</scope>
    <source>
        <strain evidence="2 3">CBS 756.74</strain>
    </source>
</reference>
<dbReference type="EMBL" id="JBFXLR010000002">
    <property type="protein sequence ID" value="KAL2860378.1"/>
    <property type="molecule type" value="Genomic_DNA"/>
</dbReference>
<organism evidence="2 3">
    <name type="scientific">Aspergillus pseudodeflectus</name>
    <dbReference type="NCBI Taxonomy" id="176178"/>
    <lineage>
        <taxon>Eukaryota</taxon>
        <taxon>Fungi</taxon>
        <taxon>Dikarya</taxon>
        <taxon>Ascomycota</taxon>
        <taxon>Pezizomycotina</taxon>
        <taxon>Eurotiomycetes</taxon>
        <taxon>Eurotiomycetidae</taxon>
        <taxon>Eurotiales</taxon>
        <taxon>Aspergillaceae</taxon>
        <taxon>Aspergillus</taxon>
        <taxon>Aspergillus subgen. Nidulantes</taxon>
    </lineage>
</organism>
<feature type="compositionally biased region" description="Polar residues" evidence="1">
    <location>
        <begin position="51"/>
        <end position="65"/>
    </location>
</feature>
<sequence>MCHVQRVVNSCGHTNDHIIMACRFAKSASPSPESAPQAQSSLVDQSRETHNSSTTTGGQSQGPANMIQTIGFDARTEPYCIHARIKDLSTSKGFKCMVNGCGRAD</sequence>
<name>A0ABR4L795_9EURO</name>
<feature type="region of interest" description="Disordered" evidence="1">
    <location>
        <begin position="26"/>
        <end position="65"/>
    </location>
</feature>
<evidence type="ECO:0000313" key="3">
    <source>
        <dbReference type="Proteomes" id="UP001610444"/>
    </source>
</evidence>
<accession>A0ABR4L795</accession>
<evidence type="ECO:0000313" key="2">
    <source>
        <dbReference type="EMBL" id="KAL2860378.1"/>
    </source>
</evidence>
<feature type="compositionally biased region" description="Low complexity" evidence="1">
    <location>
        <begin position="27"/>
        <end position="41"/>
    </location>
</feature>
<comment type="caution">
    <text evidence="2">The sequence shown here is derived from an EMBL/GenBank/DDBJ whole genome shotgun (WGS) entry which is preliminary data.</text>
</comment>
<dbReference type="GeneID" id="98165018"/>
<dbReference type="Proteomes" id="UP001610444">
    <property type="component" value="Unassembled WGS sequence"/>
</dbReference>